<dbReference type="Proteomes" id="UP001604336">
    <property type="component" value="Unassembled WGS sequence"/>
</dbReference>
<comment type="caution">
    <text evidence="2">The sequence shown here is derived from an EMBL/GenBank/DDBJ whole genome shotgun (WGS) entry which is preliminary data.</text>
</comment>
<organism evidence="2 3">
    <name type="scientific">Abeliophyllum distichum</name>
    <dbReference type="NCBI Taxonomy" id="126358"/>
    <lineage>
        <taxon>Eukaryota</taxon>
        <taxon>Viridiplantae</taxon>
        <taxon>Streptophyta</taxon>
        <taxon>Embryophyta</taxon>
        <taxon>Tracheophyta</taxon>
        <taxon>Spermatophyta</taxon>
        <taxon>Magnoliopsida</taxon>
        <taxon>eudicotyledons</taxon>
        <taxon>Gunneridae</taxon>
        <taxon>Pentapetalae</taxon>
        <taxon>asterids</taxon>
        <taxon>lamiids</taxon>
        <taxon>Lamiales</taxon>
        <taxon>Oleaceae</taxon>
        <taxon>Forsythieae</taxon>
        <taxon>Abeliophyllum</taxon>
    </lineage>
</organism>
<sequence length="143" mass="16514">MKLYQKGLAQSESETHGIGLPLPTNATMDHFETLQTQMIAMTALLQNQIHTSVDHVNSPPIALIENTPVQHHREAPLDLEQRLDEMLTQKIESSLTKRKDKRRQMILEEDLFAHEIMVVPLPKRFKQPMIESYDRVTDPLDHL</sequence>
<name>A0ABD1Q547_9LAMI</name>
<proteinExistence type="predicted"/>
<keyword evidence="3" id="KW-1185">Reference proteome</keyword>
<dbReference type="AlphaFoldDB" id="A0ABD1Q547"/>
<evidence type="ECO:0000313" key="2">
    <source>
        <dbReference type="EMBL" id="KAL2471315.1"/>
    </source>
</evidence>
<protein>
    <submittedName>
        <fullName evidence="2">Uncharacterized protein</fullName>
    </submittedName>
</protein>
<gene>
    <name evidence="2" type="ORF">Adt_39451</name>
</gene>
<reference evidence="3" key="1">
    <citation type="submission" date="2024-07" db="EMBL/GenBank/DDBJ databases">
        <title>Two chromosome-level genome assemblies of Korean endemic species Abeliophyllum distichum and Forsythia ovata (Oleaceae).</title>
        <authorList>
            <person name="Jang H."/>
        </authorList>
    </citation>
    <scope>NUCLEOTIDE SEQUENCE [LARGE SCALE GENOMIC DNA]</scope>
</reference>
<accession>A0ABD1Q547</accession>
<feature type="region of interest" description="Disordered" evidence="1">
    <location>
        <begin position="1"/>
        <end position="21"/>
    </location>
</feature>
<evidence type="ECO:0000256" key="1">
    <source>
        <dbReference type="SAM" id="MobiDB-lite"/>
    </source>
</evidence>
<evidence type="ECO:0000313" key="3">
    <source>
        <dbReference type="Proteomes" id="UP001604336"/>
    </source>
</evidence>
<dbReference type="EMBL" id="JBFOLK010000012">
    <property type="protein sequence ID" value="KAL2471315.1"/>
    <property type="molecule type" value="Genomic_DNA"/>
</dbReference>